<organism evidence="3 4">
    <name type="scientific">Psychrobacter pacificensis</name>
    <dbReference type="NCBI Taxonomy" id="112002"/>
    <lineage>
        <taxon>Bacteria</taxon>
        <taxon>Pseudomonadati</taxon>
        <taxon>Pseudomonadota</taxon>
        <taxon>Gammaproteobacteria</taxon>
        <taxon>Moraxellales</taxon>
        <taxon>Moraxellaceae</taxon>
        <taxon>Psychrobacter</taxon>
    </lineage>
</organism>
<dbReference type="EMBL" id="FNAL01000002">
    <property type="protein sequence ID" value="SDD48149.1"/>
    <property type="molecule type" value="Genomic_DNA"/>
</dbReference>
<dbReference type="PANTHER" id="PTHR23088">
    <property type="entry name" value="NITRILASE-RELATED"/>
    <property type="match status" value="1"/>
</dbReference>
<feature type="domain" description="CN hydrolase" evidence="1">
    <location>
        <begin position="1"/>
        <end position="236"/>
    </location>
</feature>
<accession>A0A1G6V3F0</accession>
<keyword evidence="5" id="KW-1185">Reference proteome</keyword>
<reference evidence="3 4" key="2">
    <citation type="submission" date="2016-10" db="EMBL/GenBank/DDBJ databases">
        <authorList>
            <person name="de Groot N.N."/>
        </authorList>
    </citation>
    <scope>NUCLEOTIDE SEQUENCE [LARGE SCALE GENOMIC DNA]</scope>
    <source>
        <strain evidence="3 4">DSM 23406</strain>
    </source>
</reference>
<dbReference type="Proteomes" id="UP000198501">
    <property type="component" value="Unassembled WGS sequence"/>
</dbReference>
<evidence type="ECO:0000313" key="5">
    <source>
        <dbReference type="Proteomes" id="UP001156645"/>
    </source>
</evidence>
<proteinExistence type="predicted"/>
<dbReference type="InterPro" id="IPR003010">
    <property type="entry name" value="C-N_Hydrolase"/>
</dbReference>
<dbReference type="GO" id="GO:0016787">
    <property type="term" value="F:hydrolase activity"/>
    <property type="evidence" value="ECO:0007669"/>
    <property type="project" value="UniProtKB-KW"/>
</dbReference>
<dbReference type="PROSITE" id="PS50263">
    <property type="entry name" value="CN_HYDROLASE"/>
    <property type="match status" value="1"/>
</dbReference>
<reference evidence="5" key="3">
    <citation type="journal article" date="2019" name="Int. J. Syst. Evol. Microbiol.">
        <title>The Global Catalogue of Microorganisms (GCM) 10K type strain sequencing project: providing services to taxonomists for standard genome sequencing and annotation.</title>
        <authorList>
            <consortium name="The Broad Institute Genomics Platform"/>
            <consortium name="The Broad Institute Genome Sequencing Center for Infectious Disease"/>
            <person name="Wu L."/>
            <person name="Ma J."/>
        </authorList>
    </citation>
    <scope>NUCLEOTIDE SEQUENCE [LARGE SCALE GENOMIC DNA]</scope>
    <source>
        <strain evidence="5">NBRC 103191</strain>
    </source>
</reference>
<gene>
    <name evidence="2" type="ORF">GCM10007915_04810</name>
    <name evidence="3" type="ORF">SAMN05660405_00439</name>
</gene>
<dbReference type="Proteomes" id="UP001156645">
    <property type="component" value="Unassembled WGS sequence"/>
</dbReference>
<protein>
    <submittedName>
        <fullName evidence="2">Hypothetical carbon-nitrogen hydrolase family protein</fullName>
    </submittedName>
    <submittedName>
        <fullName evidence="3">Predicted amidohydrolase</fullName>
    </submittedName>
</protein>
<dbReference type="EMBL" id="BSOK01000009">
    <property type="protein sequence ID" value="GLR28243.1"/>
    <property type="molecule type" value="Genomic_DNA"/>
</dbReference>
<dbReference type="PANTHER" id="PTHR23088:SF27">
    <property type="entry name" value="DEAMINATED GLUTATHIONE AMIDASE"/>
    <property type="match status" value="1"/>
</dbReference>
<evidence type="ECO:0000259" key="1">
    <source>
        <dbReference type="PROSITE" id="PS50263"/>
    </source>
</evidence>
<dbReference type="AlphaFoldDB" id="A0A1G6V3F0"/>
<sequence length="275" mass="30320">MKLMIAQTNPLWAEPVANLEALESLCRLAVEAKVNLIALPELAFTGYNIFERLDDLAEAIDGPIVTQVAKLAAQYKLHVLFGLAERRPSGKLSNVAILIDDNGQHLATYDKHYLWDREHEFFTAGKKSCVVDTRFGKLGLMICYDNEFPEVARELAQAGAQIILSPTANMLPNAERQVLQIRARAMDNQCFVACINRSGEEDNLQYCGNSIVAGPDGEVLGRLGLAAGTMIVDIDLARIDESRTHQNYLNDLKLSDLNTRDLNLSCSDISNGADL</sequence>
<dbReference type="InterPro" id="IPR036526">
    <property type="entry name" value="C-N_Hydrolase_sf"/>
</dbReference>
<evidence type="ECO:0000313" key="3">
    <source>
        <dbReference type="EMBL" id="SDD48149.1"/>
    </source>
</evidence>
<reference evidence="2" key="4">
    <citation type="submission" date="2023-01" db="EMBL/GenBank/DDBJ databases">
        <title>Draft genome sequence of Psychrobacter pacificensis strain NBRC 103191.</title>
        <authorList>
            <person name="Sun Q."/>
            <person name="Mori K."/>
        </authorList>
    </citation>
    <scope>NUCLEOTIDE SEQUENCE</scope>
    <source>
        <strain evidence="2">NBRC 103191</strain>
    </source>
</reference>
<dbReference type="CDD" id="cd07197">
    <property type="entry name" value="nitrilase"/>
    <property type="match status" value="1"/>
</dbReference>
<name>A0A1G6V3F0_9GAMM</name>
<dbReference type="RefSeq" id="WP_093068340.1">
    <property type="nucleotide sequence ID" value="NZ_BSOK01000009.1"/>
</dbReference>
<dbReference type="SUPFAM" id="SSF56317">
    <property type="entry name" value="Carbon-nitrogen hydrolase"/>
    <property type="match status" value="1"/>
</dbReference>
<reference evidence="2" key="1">
    <citation type="journal article" date="2014" name="Int. J. Syst. Evol. Microbiol.">
        <title>Complete genome of a new Firmicutes species belonging to the dominant human colonic microbiota ('Ruminococcus bicirculans') reveals two chromosomes and a selective capacity to utilize plant glucans.</title>
        <authorList>
            <consortium name="NISC Comparative Sequencing Program"/>
            <person name="Wegmann U."/>
            <person name="Louis P."/>
            <person name="Goesmann A."/>
            <person name="Henrissat B."/>
            <person name="Duncan S.H."/>
            <person name="Flint H.J."/>
        </authorList>
    </citation>
    <scope>NUCLEOTIDE SEQUENCE</scope>
    <source>
        <strain evidence="2">NBRC 103191</strain>
    </source>
</reference>
<dbReference type="Gene3D" id="3.60.110.10">
    <property type="entry name" value="Carbon-nitrogen hydrolase"/>
    <property type="match status" value="1"/>
</dbReference>
<keyword evidence="3" id="KW-0378">Hydrolase</keyword>
<evidence type="ECO:0000313" key="2">
    <source>
        <dbReference type="EMBL" id="GLR28243.1"/>
    </source>
</evidence>
<evidence type="ECO:0000313" key="4">
    <source>
        <dbReference type="Proteomes" id="UP000198501"/>
    </source>
</evidence>
<dbReference type="Pfam" id="PF00795">
    <property type="entry name" value="CN_hydrolase"/>
    <property type="match status" value="1"/>
</dbReference>